<dbReference type="SUPFAM" id="SSF55486">
    <property type="entry name" value="Metalloproteases ('zincins'), catalytic domain"/>
    <property type="match status" value="1"/>
</dbReference>
<dbReference type="EMBL" id="BPQG01000087">
    <property type="protein sequence ID" value="GJD46711.1"/>
    <property type="molecule type" value="Genomic_DNA"/>
</dbReference>
<feature type="chain" id="PRO_5046928808" description="DUF4157 domain-containing protein" evidence="1">
    <location>
        <begin position="21"/>
        <end position="236"/>
    </location>
</feature>
<evidence type="ECO:0000256" key="1">
    <source>
        <dbReference type="SAM" id="SignalP"/>
    </source>
</evidence>
<reference evidence="2 3" key="1">
    <citation type="journal article" date="2021" name="Front. Microbiol.">
        <title>Comprehensive Comparative Genomics and Phenotyping of Methylobacterium Species.</title>
        <authorList>
            <person name="Alessa O."/>
            <person name="Ogura Y."/>
            <person name="Fujitani Y."/>
            <person name="Takami H."/>
            <person name="Hayashi T."/>
            <person name="Sahin N."/>
            <person name="Tani A."/>
        </authorList>
    </citation>
    <scope>NUCLEOTIDE SEQUENCE [LARGE SCALE GENOMIC DNA]</scope>
    <source>
        <strain evidence="2 3">DSM 23679</strain>
    </source>
</reference>
<evidence type="ECO:0008006" key="4">
    <source>
        <dbReference type="Google" id="ProtNLM"/>
    </source>
</evidence>
<protein>
    <recommendedName>
        <fullName evidence="4">DUF4157 domain-containing protein</fullName>
    </recommendedName>
</protein>
<evidence type="ECO:0000313" key="2">
    <source>
        <dbReference type="EMBL" id="GJD46711.1"/>
    </source>
</evidence>
<dbReference type="RefSeq" id="WP_238273039.1">
    <property type="nucleotide sequence ID" value="NZ_BPQG01000087.1"/>
</dbReference>
<evidence type="ECO:0000313" key="3">
    <source>
        <dbReference type="Proteomes" id="UP001055117"/>
    </source>
</evidence>
<keyword evidence="1" id="KW-0732">Signal</keyword>
<accession>A0ABQ4QN72</accession>
<feature type="signal peptide" evidence="1">
    <location>
        <begin position="1"/>
        <end position="20"/>
    </location>
</feature>
<keyword evidence="3" id="KW-1185">Reference proteome</keyword>
<comment type="caution">
    <text evidence="2">The sequence shown here is derived from an EMBL/GenBank/DDBJ whole genome shotgun (WGS) entry which is preliminary data.</text>
</comment>
<name>A0ABQ4QN72_9HYPH</name>
<sequence length="236" mass="25717">MAPAQLASPLWHVVTALALAGTMAVHGGTVDAAPRQVAAATSRSGDGSETYRGYLIEIGPDVPNAELDQLRRAAEHQVDLVEATGLDARTKAFLRRFPVVVQTGANVGGHYSGGDRVTIAVADPNDDRPILLHEYMHIYHFRMLPGGNRNADILTYYGRAREGGFYSAGAYVLKNPGEFFAMTASVYLHGRLAREPFTREELRQKQPVYFGYLHHLFGSPRAVSTEPPQTSGTARP</sequence>
<organism evidence="2 3">
    <name type="scientific">Methylobacterium cerastii</name>
    <dbReference type="NCBI Taxonomy" id="932741"/>
    <lineage>
        <taxon>Bacteria</taxon>
        <taxon>Pseudomonadati</taxon>
        <taxon>Pseudomonadota</taxon>
        <taxon>Alphaproteobacteria</taxon>
        <taxon>Hyphomicrobiales</taxon>
        <taxon>Methylobacteriaceae</taxon>
        <taxon>Methylobacterium</taxon>
    </lineage>
</organism>
<proteinExistence type="predicted"/>
<dbReference type="Proteomes" id="UP001055117">
    <property type="component" value="Unassembled WGS sequence"/>
</dbReference>
<gene>
    <name evidence="2" type="ORF">AFCDBAGC_4595</name>
</gene>